<dbReference type="InterPro" id="IPR023531">
    <property type="entry name" value="Preprot_translocase_SecG"/>
</dbReference>
<dbReference type="GO" id="GO:0015031">
    <property type="term" value="P:protein transport"/>
    <property type="evidence" value="ECO:0007669"/>
    <property type="project" value="UniProtKB-UniRule"/>
</dbReference>
<dbReference type="Proteomes" id="UP000610960">
    <property type="component" value="Unassembled WGS sequence"/>
</dbReference>
<evidence type="ECO:0000256" key="14">
    <source>
        <dbReference type="HAMAP-Rule" id="MF_00751"/>
    </source>
</evidence>
<evidence type="ECO:0000256" key="12">
    <source>
        <dbReference type="ARBA" id="ARBA00025929"/>
    </source>
</evidence>
<evidence type="ECO:0000256" key="10">
    <source>
        <dbReference type="ARBA" id="ARBA00023136"/>
    </source>
</evidence>
<accession>A0A830GU77</accession>
<evidence type="ECO:0000256" key="3">
    <source>
        <dbReference type="ARBA" id="ARBA00014522"/>
    </source>
</evidence>
<evidence type="ECO:0000256" key="8">
    <source>
        <dbReference type="ARBA" id="ARBA00022989"/>
    </source>
</evidence>
<dbReference type="OrthoDB" id="28749at2157"/>
<keyword evidence="7 14" id="KW-0653">Protein transport</keyword>
<keyword evidence="6 14" id="KW-0812">Transmembrane</keyword>
<reference evidence="16" key="2">
    <citation type="submission" date="2020-09" db="EMBL/GenBank/DDBJ databases">
        <authorList>
            <person name="Sun Q."/>
            <person name="Ohkuma M."/>
        </authorList>
    </citation>
    <scope>NUCLEOTIDE SEQUENCE</scope>
    <source>
        <strain evidence="16">JCM 10088</strain>
    </source>
</reference>
<comment type="function">
    <text evidence="11 14">Involved in protein export. The function of the beta subunit is unknown, but it may be involved in stabilization of the trimeric complex.</text>
</comment>
<dbReference type="NCBIfam" id="NF002318">
    <property type="entry name" value="PRK01253.1"/>
    <property type="match status" value="1"/>
</dbReference>
<keyword evidence="5 14" id="KW-1003">Cell membrane</keyword>
<keyword evidence="10 14" id="KW-0472">Membrane</keyword>
<comment type="caution">
    <text evidence="16">The sequence shown here is derived from an EMBL/GenBank/DDBJ whole genome shotgun (WGS) entry which is preliminary data.</text>
</comment>
<dbReference type="RefSeq" id="WP_075060078.1">
    <property type="nucleotide sequence ID" value="NZ_BMNL01000003.1"/>
</dbReference>
<evidence type="ECO:0000256" key="5">
    <source>
        <dbReference type="ARBA" id="ARBA00022475"/>
    </source>
</evidence>
<comment type="subcellular location">
    <subcellularLocation>
        <location evidence="1 14">Cell membrane</location>
        <topology evidence="1 14">Single-pass membrane protein</topology>
    </subcellularLocation>
</comment>
<dbReference type="AlphaFoldDB" id="A0A830GU77"/>
<feature type="transmembrane region" description="Helical" evidence="15">
    <location>
        <begin position="38"/>
        <end position="56"/>
    </location>
</feature>
<evidence type="ECO:0000256" key="7">
    <source>
        <dbReference type="ARBA" id="ARBA00022927"/>
    </source>
</evidence>
<evidence type="ECO:0000256" key="1">
    <source>
        <dbReference type="ARBA" id="ARBA00004162"/>
    </source>
</evidence>
<gene>
    <name evidence="14" type="primary">secG</name>
    <name evidence="16" type="ORF">GCM10007981_11610</name>
</gene>
<comment type="subunit">
    <text evidence="12 14">Component of the protein translocase complex. Heterotrimer consisting of alpha (SecY), beta (SecG) and gamma (SecE) subunits. Can form oligomers of the heterotrimer.</text>
</comment>
<evidence type="ECO:0000256" key="13">
    <source>
        <dbReference type="ARBA" id="ARBA00031868"/>
    </source>
</evidence>
<organism evidence="16 17">
    <name type="scientific">Thermocladium modestius</name>
    <dbReference type="NCBI Taxonomy" id="62609"/>
    <lineage>
        <taxon>Archaea</taxon>
        <taxon>Thermoproteota</taxon>
        <taxon>Thermoprotei</taxon>
        <taxon>Thermoproteales</taxon>
        <taxon>Thermoproteaceae</taxon>
        <taxon>Thermocladium</taxon>
    </lineage>
</organism>
<dbReference type="InterPro" id="IPR016482">
    <property type="entry name" value="SecG/Sec61-beta/Sbh"/>
</dbReference>
<evidence type="ECO:0000313" key="17">
    <source>
        <dbReference type="Proteomes" id="UP000610960"/>
    </source>
</evidence>
<comment type="similarity">
    <text evidence="2 14">Belongs to the SEC61-beta family.</text>
</comment>
<protein>
    <recommendedName>
        <fullName evidence="3 14">Preprotein translocase subunit SecG</fullName>
    </recommendedName>
    <alternativeName>
        <fullName evidence="13 14">Protein transport protein Sec61 subunit beta homolog</fullName>
    </alternativeName>
</protein>
<evidence type="ECO:0000256" key="11">
    <source>
        <dbReference type="ARBA" id="ARBA00025485"/>
    </source>
</evidence>
<sequence length="57" mass="6314">MPSKRRKSSGMQPFMSAGLVRFYDVGEIEKIKLSPTTVIVIGIAVPIVVLLLRFLIP</sequence>
<dbReference type="Pfam" id="PF03911">
    <property type="entry name" value="Sec61_beta"/>
    <property type="match status" value="1"/>
</dbReference>
<name>A0A830GU77_9CREN</name>
<evidence type="ECO:0000313" key="16">
    <source>
        <dbReference type="EMBL" id="GGP21114.1"/>
    </source>
</evidence>
<keyword evidence="4 14" id="KW-0813">Transport</keyword>
<keyword evidence="17" id="KW-1185">Reference proteome</keyword>
<dbReference type="HAMAP" id="MF_00751">
    <property type="entry name" value="SecG"/>
    <property type="match status" value="1"/>
</dbReference>
<keyword evidence="8 14" id="KW-1133">Transmembrane helix</keyword>
<evidence type="ECO:0000256" key="4">
    <source>
        <dbReference type="ARBA" id="ARBA00022448"/>
    </source>
</evidence>
<dbReference type="GO" id="GO:0005886">
    <property type="term" value="C:plasma membrane"/>
    <property type="evidence" value="ECO:0007669"/>
    <property type="project" value="UniProtKB-SubCell"/>
</dbReference>
<reference evidence="16" key="1">
    <citation type="journal article" date="2014" name="Int. J. Syst. Evol. Microbiol.">
        <title>Complete genome sequence of Corynebacterium casei LMG S-19264T (=DSM 44701T), isolated from a smear-ripened cheese.</title>
        <authorList>
            <consortium name="US DOE Joint Genome Institute (JGI-PGF)"/>
            <person name="Walter F."/>
            <person name="Albersmeier A."/>
            <person name="Kalinowski J."/>
            <person name="Ruckert C."/>
        </authorList>
    </citation>
    <scope>NUCLEOTIDE SEQUENCE</scope>
    <source>
        <strain evidence="16">JCM 10088</strain>
    </source>
</reference>
<evidence type="ECO:0000256" key="6">
    <source>
        <dbReference type="ARBA" id="ARBA00022692"/>
    </source>
</evidence>
<proteinExistence type="inferred from homology"/>
<evidence type="ECO:0000256" key="9">
    <source>
        <dbReference type="ARBA" id="ARBA00023010"/>
    </source>
</evidence>
<feature type="topological domain" description="Cytoplasmic" evidence="14">
    <location>
        <begin position="1"/>
        <end position="34"/>
    </location>
</feature>
<evidence type="ECO:0000256" key="2">
    <source>
        <dbReference type="ARBA" id="ARBA00006103"/>
    </source>
</evidence>
<keyword evidence="9 14" id="KW-0811">Translocation</keyword>
<evidence type="ECO:0000256" key="15">
    <source>
        <dbReference type="SAM" id="Phobius"/>
    </source>
</evidence>
<dbReference type="EMBL" id="BMNL01000003">
    <property type="protein sequence ID" value="GGP21114.1"/>
    <property type="molecule type" value="Genomic_DNA"/>
</dbReference>